<protein>
    <submittedName>
        <fullName evidence="1">Uncharacterized protein</fullName>
    </submittedName>
</protein>
<dbReference type="EMBL" id="SHLD01000001">
    <property type="protein sequence ID" value="RZU78066.1"/>
    <property type="molecule type" value="Genomic_DNA"/>
</dbReference>
<dbReference type="Proteomes" id="UP000294114">
    <property type="component" value="Unassembled WGS sequence"/>
</dbReference>
<reference evidence="1 2" key="1">
    <citation type="submission" date="2019-02" db="EMBL/GenBank/DDBJ databases">
        <title>Sequencing the genomes of 1000 actinobacteria strains.</title>
        <authorList>
            <person name="Klenk H.-P."/>
        </authorList>
    </citation>
    <scope>NUCLEOTIDE SEQUENCE [LARGE SCALE GENOMIC DNA]</scope>
    <source>
        <strain evidence="1 2">DSM 45612</strain>
    </source>
</reference>
<comment type="caution">
    <text evidence="1">The sequence shown here is derived from an EMBL/GenBank/DDBJ whole genome shotgun (WGS) entry which is preliminary data.</text>
</comment>
<keyword evidence="2" id="KW-1185">Reference proteome</keyword>
<sequence>MNALAGAGVDTDDDGALRALLIRTEAAADELAAASAQHSDQVAAALAVLRVREAPRLTWSRVGRGARIPRGYRR</sequence>
<evidence type="ECO:0000313" key="2">
    <source>
        <dbReference type="Proteomes" id="UP000294114"/>
    </source>
</evidence>
<accession>A0A4V2GE17</accession>
<organism evidence="1 2">
    <name type="scientific">Micromonospora kangleipakensis</name>
    <dbReference type="NCBI Taxonomy" id="1077942"/>
    <lineage>
        <taxon>Bacteria</taxon>
        <taxon>Bacillati</taxon>
        <taxon>Actinomycetota</taxon>
        <taxon>Actinomycetes</taxon>
        <taxon>Micromonosporales</taxon>
        <taxon>Micromonosporaceae</taxon>
        <taxon>Micromonospora</taxon>
    </lineage>
</organism>
<proteinExistence type="predicted"/>
<gene>
    <name evidence="1" type="ORF">EV384_6816</name>
</gene>
<dbReference type="AlphaFoldDB" id="A0A4V2GE17"/>
<name>A0A4V2GE17_9ACTN</name>
<evidence type="ECO:0000313" key="1">
    <source>
        <dbReference type="EMBL" id="RZU78066.1"/>
    </source>
</evidence>